<accession>A0ABX2GT73</accession>
<feature type="region of interest" description="Disordered" evidence="5">
    <location>
        <begin position="44"/>
        <end position="109"/>
    </location>
</feature>
<dbReference type="InterPro" id="IPR041286">
    <property type="entry name" value="MBG_2"/>
</dbReference>
<dbReference type="SMART" id="SM00635">
    <property type="entry name" value="BID_2"/>
    <property type="match status" value="1"/>
</dbReference>
<keyword evidence="3" id="KW-0119">Carbohydrate metabolism</keyword>
<evidence type="ECO:0000259" key="6">
    <source>
        <dbReference type="SMART" id="SM00635"/>
    </source>
</evidence>
<keyword evidence="1" id="KW-0732">Signal</keyword>
<organism evidence="7 8">
    <name type="scientific">Blautia wexlerae</name>
    <dbReference type="NCBI Taxonomy" id="418240"/>
    <lineage>
        <taxon>Bacteria</taxon>
        <taxon>Bacillati</taxon>
        <taxon>Bacillota</taxon>
        <taxon>Clostridia</taxon>
        <taxon>Lachnospirales</taxon>
        <taxon>Lachnospiraceae</taxon>
        <taxon>Blautia</taxon>
    </lineage>
</organism>
<keyword evidence="4" id="KW-0624">Polysaccharide degradation</keyword>
<dbReference type="RefSeq" id="WP_173744229.1">
    <property type="nucleotide sequence ID" value="NZ_JAAIPF010000040.1"/>
</dbReference>
<dbReference type="InterPro" id="IPR014756">
    <property type="entry name" value="Ig_E-set"/>
</dbReference>
<dbReference type="InterPro" id="IPR013783">
    <property type="entry name" value="Ig-like_fold"/>
</dbReference>
<dbReference type="InterPro" id="IPR036116">
    <property type="entry name" value="FN3_sf"/>
</dbReference>
<proteinExistence type="predicted"/>
<dbReference type="Proteomes" id="UP000822152">
    <property type="component" value="Unassembled WGS sequence"/>
</dbReference>
<evidence type="ECO:0000256" key="5">
    <source>
        <dbReference type="SAM" id="MobiDB-lite"/>
    </source>
</evidence>
<dbReference type="EMBL" id="JAAIPF010000040">
    <property type="protein sequence ID" value="NSF74979.1"/>
    <property type="molecule type" value="Genomic_DNA"/>
</dbReference>
<evidence type="ECO:0000256" key="4">
    <source>
        <dbReference type="ARBA" id="ARBA00023326"/>
    </source>
</evidence>
<evidence type="ECO:0000256" key="1">
    <source>
        <dbReference type="ARBA" id="ARBA00022729"/>
    </source>
</evidence>
<name>A0ABX2GT73_9FIRM</name>
<gene>
    <name evidence="7" type="ORF">G4952_14475</name>
</gene>
<dbReference type="SUPFAM" id="SSF49265">
    <property type="entry name" value="Fibronectin type III"/>
    <property type="match status" value="1"/>
</dbReference>
<dbReference type="InterPro" id="IPR005102">
    <property type="entry name" value="Carbo-bd_X2"/>
</dbReference>
<dbReference type="Pfam" id="PF18676">
    <property type="entry name" value="MBG_2"/>
    <property type="match status" value="1"/>
</dbReference>
<feature type="compositionally biased region" description="Polar residues" evidence="5">
    <location>
        <begin position="97"/>
        <end position="109"/>
    </location>
</feature>
<dbReference type="InterPro" id="IPR008964">
    <property type="entry name" value="Invasin/intimin_cell_adhesion"/>
</dbReference>
<dbReference type="Pfam" id="PF18657">
    <property type="entry name" value="YDG"/>
    <property type="match status" value="2"/>
</dbReference>
<comment type="caution">
    <text evidence="7">The sequence shown here is derived from an EMBL/GenBank/DDBJ whole genome shotgun (WGS) entry which is preliminary data.</text>
</comment>
<protein>
    <recommendedName>
        <fullName evidence="6">BIG2 domain-containing protein</fullName>
    </recommendedName>
</protein>
<reference evidence="7 8" key="1">
    <citation type="journal article" date="2020" name="Cell Host Microbe">
        <title>Functional and Genomic Variation between Human-Derived Isolates of Lachnospiraceae Reveals Inter- and Intra-Species Diversity.</title>
        <authorList>
            <person name="Sorbara M.T."/>
            <person name="Littmann E.R."/>
            <person name="Fontana E."/>
            <person name="Moody T.U."/>
            <person name="Kohout C.E."/>
            <person name="Gjonbalaj M."/>
            <person name="Eaton V."/>
            <person name="Seok R."/>
            <person name="Leiner I.M."/>
            <person name="Pamer E.G."/>
        </authorList>
    </citation>
    <scope>NUCLEOTIDE SEQUENCE [LARGE SCALE GENOMIC DNA]</scope>
    <source>
        <strain evidence="7 8">MSK.20.11</strain>
    </source>
</reference>
<keyword evidence="2" id="KW-0136">Cellulose degradation</keyword>
<dbReference type="InterPro" id="IPR003343">
    <property type="entry name" value="Big_2"/>
</dbReference>
<dbReference type="SUPFAM" id="SSF49373">
    <property type="entry name" value="Invasin/intimin cell-adhesion fragments"/>
    <property type="match status" value="1"/>
</dbReference>
<dbReference type="Gene3D" id="2.60.40.10">
    <property type="entry name" value="Immunoglobulins"/>
    <property type="match status" value="2"/>
</dbReference>
<dbReference type="InterPro" id="IPR041248">
    <property type="entry name" value="YDG"/>
</dbReference>
<dbReference type="Pfam" id="PF02368">
    <property type="entry name" value="Big_2"/>
    <property type="match status" value="1"/>
</dbReference>
<dbReference type="Gene3D" id="2.60.40.1080">
    <property type="match status" value="1"/>
</dbReference>
<keyword evidence="8" id="KW-1185">Reference proteome</keyword>
<evidence type="ECO:0000256" key="2">
    <source>
        <dbReference type="ARBA" id="ARBA00023001"/>
    </source>
</evidence>
<evidence type="ECO:0000256" key="3">
    <source>
        <dbReference type="ARBA" id="ARBA00023277"/>
    </source>
</evidence>
<evidence type="ECO:0000313" key="7">
    <source>
        <dbReference type="EMBL" id="NSF74979.1"/>
    </source>
</evidence>
<dbReference type="SUPFAM" id="SSF81296">
    <property type="entry name" value="E set domains"/>
    <property type="match status" value="1"/>
</dbReference>
<dbReference type="Pfam" id="PF03442">
    <property type="entry name" value="CBM_X2"/>
    <property type="match status" value="1"/>
</dbReference>
<evidence type="ECO:0000313" key="8">
    <source>
        <dbReference type="Proteomes" id="UP000822152"/>
    </source>
</evidence>
<sequence length="1611" mass="173566">MKKIKFAKKSRKLFSAILAGAMLTTSVIPESFVWASEEVQEFGDSESLGFGSTSDPMPGAGGDGENQALSDFQDMPDVQNGNDTVDMESGFTDESDSFGSNGRDSSVGSDFQSLASVEELQERINALPTVEEFQNLADGTTVEGSTLNQAQTDVYTEAQDIAEKLDLLSEEEQGLVDVSRLEALFEYFNGMTEVLADTPTPIGPVTSGSVTIDHGGTYTLAGGEYTTSESSIIIDTTEAVTLNIAGDIIVTAQSNPFIWVKQACSNFTINNDDKKIEVGNSYILENEGATVTFEGGIYTGPVHDQYISMIYNSGIINFKNVTIYKTKPRMWYSGQIVDNVGTINIYDGTVLKNENNRTRSCIMGGTVNMYGGTIKTSNDEDGEGGIYAETIKIVGGIIENFKMGIKVGGSKPTLSIGGNIDFKNKKWDISLANGAMFNIEKDFKGHASVYIEDSNPSFPRRITISGTVQSMLGRITSAQGYSVNYAEDKNGGYLFLSNHMHTWSYSLNDNKIIAKCTDNNCENELELSLTAEDSVYSGEAYAGAEVENNISYVTGKKADIVYYLEDGNTTTNAENSGAASKGAAPVYAGNYVIKVSVEDQTLSSAFKIEQASVTPSVSLEGWKYGQNVKTPQVTVKSGESDITQLYNESQITYTYYTDASCTNKTTKENGAGTNGAVPKNAGTYYVKAVVPVNGNYAASFAVVSFTIKKKSIKATVNAANKTYDGNNFATVNATVDPDELVSGDSITITNLTGTFENQNAGSNKKVTVDSSGISISGTGAENYDVQIAPETTASISKLAAKLTWSKTDLTYTGTAQSVTATVTNAVSVDTFNITYEGNTQTEAGDSYTARVTDLGNENYTLDGATGVSQNWSISYLQTSVAAQVSGTKGNNDWYISPVKLVPDSGYQISTDKTDWKDSIGDYTDQGKQSAGYYLKATATGAVTDKKTATFKIDTEAPTGEIKIGTNSFSSFLNSVTYGHWFKDNADVDITGDDSTSGIASIEYQKVKADESYDVNGTWVTWDAANKLSLTESGKYVIYARITDNAGNQIIINSDGVVVFKDSVVVDTSIDYTRTTKTSADAKVTLNGNTVASVKNGQDTLTAGTDYTVSADKITFSGGYLDTLAVGTYTLTVAYHPQGETQYRDGDKPAESQIALKVKQKTVNVTYQTANVKITSVLDKEYDGQPADLVYTTNSTASVKVEYNVNGIWQTKAPTYAGTYEVRVSVPGNSYFTAASTTKTYTIKPRGVEISGITANKKVYDGTKNAELDYSKVVFAGLIEGDALTVSAEGTFADSNAAKGKTVTITNLVLGGRSASNYVLTADGQQTGTIADINPKRITVTADNLKKIVGGADPVLTYTASGLVREDTLSGIVVKRKSGEKVGTYAIRVSQKKGSNPNYRITFKKGIFTIQQADQSKLKGKDIYRLKLPVFFAKGKANKNSITLSWKKYAGATGYDVYWSYCDGRINYKKVGTVKSGKLSMSHKKLKKDHEYKYFIAAYKMVEGRKIYIARSNDVHVALKQASTTNAASIKVNRTEIALSVGKTFQLKCSLKAEDSRKDLVSHTSPFRYYTTNSKVATVNKDGVIKAKGKGVCTIYILANNGVYKKVTVTVK</sequence>
<feature type="domain" description="BIG2" evidence="6">
    <location>
        <begin position="1525"/>
        <end position="1608"/>
    </location>
</feature>